<gene>
    <name evidence="11" type="ORF">AB1Y20_002527</name>
</gene>
<keyword evidence="4" id="KW-1133">Transmembrane helix</keyword>
<dbReference type="Pfam" id="PF00027">
    <property type="entry name" value="cNMP_binding"/>
    <property type="match status" value="1"/>
</dbReference>
<dbReference type="InterPro" id="IPR018490">
    <property type="entry name" value="cNMP-bd_dom_sf"/>
</dbReference>
<dbReference type="PANTHER" id="PTHR45638:SF11">
    <property type="entry name" value="CYCLIC NUCLEOTIDE-GATED CATION CHANNEL SUBUNIT A"/>
    <property type="match status" value="1"/>
</dbReference>
<evidence type="ECO:0000256" key="3">
    <source>
        <dbReference type="ARBA" id="ARBA00022692"/>
    </source>
</evidence>
<feature type="compositionally biased region" description="Low complexity" evidence="9">
    <location>
        <begin position="1"/>
        <end position="10"/>
    </location>
</feature>
<dbReference type="Gene3D" id="1.10.287.630">
    <property type="entry name" value="Helix hairpin bin"/>
    <property type="match status" value="1"/>
</dbReference>
<evidence type="ECO:0000313" key="12">
    <source>
        <dbReference type="Proteomes" id="UP001515480"/>
    </source>
</evidence>
<evidence type="ECO:0000256" key="2">
    <source>
        <dbReference type="ARBA" id="ARBA00022448"/>
    </source>
</evidence>
<dbReference type="InterPro" id="IPR014710">
    <property type="entry name" value="RmlC-like_jellyroll"/>
</dbReference>
<feature type="region of interest" description="Disordered" evidence="9">
    <location>
        <begin position="1"/>
        <end position="86"/>
    </location>
</feature>
<dbReference type="SUPFAM" id="SSF51206">
    <property type="entry name" value="cAMP-binding domain-like"/>
    <property type="match status" value="1"/>
</dbReference>
<keyword evidence="2" id="KW-0813">Transport</keyword>
<dbReference type="InterPro" id="IPR050866">
    <property type="entry name" value="CNG_cation_channel"/>
</dbReference>
<evidence type="ECO:0000256" key="6">
    <source>
        <dbReference type="ARBA" id="ARBA00023136"/>
    </source>
</evidence>
<dbReference type="Gene3D" id="2.60.120.10">
    <property type="entry name" value="Jelly Rolls"/>
    <property type="match status" value="1"/>
</dbReference>
<dbReference type="InterPro" id="IPR018488">
    <property type="entry name" value="cNMP-bd_CS"/>
</dbReference>
<accession>A0AB34JBC5</accession>
<dbReference type="AlphaFoldDB" id="A0AB34JBC5"/>
<dbReference type="GO" id="GO:0005221">
    <property type="term" value="F:intracellularly cyclic nucleotide-activated monoatomic cation channel activity"/>
    <property type="evidence" value="ECO:0007669"/>
    <property type="project" value="InterPro"/>
</dbReference>
<dbReference type="GO" id="GO:0016020">
    <property type="term" value="C:membrane"/>
    <property type="evidence" value="ECO:0007669"/>
    <property type="project" value="UniProtKB-SubCell"/>
</dbReference>
<evidence type="ECO:0000256" key="7">
    <source>
        <dbReference type="ARBA" id="ARBA00023286"/>
    </source>
</evidence>
<keyword evidence="3" id="KW-0812">Transmembrane</keyword>
<name>A0AB34JBC5_PRYPA</name>
<protein>
    <recommendedName>
        <fullName evidence="10">Cyclic nucleotide-binding domain-containing protein</fullName>
    </recommendedName>
</protein>
<dbReference type="PROSITE" id="PS00889">
    <property type="entry name" value="CNMP_BINDING_2"/>
    <property type="match status" value="1"/>
</dbReference>
<comment type="caution">
    <text evidence="11">The sequence shown here is derived from an EMBL/GenBank/DDBJ whole genome shotgun (WGS) entry which is preliminary data.</text>
</comment>
<keyword evidence="7" id="KW-1071">Ligand-gated ion channel</keyword>
<keyword evidence="8" id="KW-0407">Ion channel</keyword>
<feature type="compositionally biased region" description="Pro residues" evidence="9">
    <location>
        <begin position="74"/>
        <end position="84"/>
    </location>
</feature>
<feature type="domain" description="Cyclic nucleotide-binding" evidence="10">
    <location>
        <begin position="476"/>
        <end position="587"/>
    </location>
</feature>
<dbReference type="InterPro" id="IPR000595">
    <property type="entry name" value="cNMP-bd_dom"/>
</dbReference>
<dbReference type="EMBL" id="JBGBPQ010000011">
    <property type="protein sequence ID" value="KAL1515913.1"/>
    <property type="molecule type" value="Genomic_DNA"/>
</dbReference>
<dbReference type="PANTHER" id="PTHR45638">
    <property type="entry name" value="CYCLIC NUCLEOTIDE-GATED CATION CHANNEL SUBUNIT A"/>
    <property type="match status" value="1"/>
</dbReference>
<keyword evidence="12" id="KW-1185">Reference proteome</keyword>
<evidence type="ECO:0000256" key="4">
    <source>
        <dbReference type="ARBA" id="ARBA00022989"/>
    </source>
</evidence>
<keyword evidence="5" id="KW-0406">Ion transport</keyword>
<dbReference type="Gene3D" id="1.10.287.70">
    <property type="match status" value="1"/>
</dbReference>
<dbReference type="SMART" id="SM00100">
    <property type="entry name" value="cNMP"/>
    <property type="match status" value="1"/>
</dbReference>
<sequence length="643" mass="70001">MASAPSPSRRLPSRPLPSATASDARGFRTRVECSHARATPGASAPRLSIPPLSRDGRRTSRASRASRRLRPRPPHPPDAPPPRPSVLLAARPTLSERIDQSFHAADSRLSAAAGRWSEPIAPPPPAAVLDPNSLPHAAARRSAGWLGWGAVGAARGAVLCAAFFTCVVFPCQLAFDGEVRFATRPRWAALYALLDGLLWLEMAARFVTPGYRLGRVVYSHRAVARDYICGRADGLLVDVLSRFPWDAAAGSSGFSYGHLARLLLLRRALVVLRTRVRGSPRFLPPSLRLLLLLGTALLALHWYTCLLFLASRRLDHPDSWLASVPWSEWPAWARYLHSFDRALLIVTGEGVRGETHEEIAISCVGLLVGTASIAYFTSKLVSIVASVNEAVEAAHTNITRAAEYLTQSRLPPPLQRRVREHLQAVLLEKRLVLTPQQLLCELSPPLRSEVDLERCTPLLRSPTFSSLLADERGAYDPHFLKLLVRQLQLAAFAPADFVVEEGESDHNFFFLCDGVLVVVVGGKPITILHPGACFGEIALLIAGARRAATIVAHSFSTAQFLTRDALFSCLRDFPELKLRITRLAESRLRDLTKSVEHAAGAVGGADAESGRSASAELDRKMQGLALGCSQFAKAVARAPRQAH</sequence>
<evidence type="ECO:0000256" key="1">
    <source>
        <dbReference type="ARBA" id="ARBA00004141"/>
    </source>
</evidence>
<evidence type="ECO:0000256" key="8">
    <source>
        <dbReference type="ARBA" id="ARBA00023303"/>
    </source>
</evidence>
<keyword evidence="6" id="KW-0472">Membrane</keyword>
<dbReference type="PROSITE" id="PS50042">
    <property type="entry name" value="CNMP_BINDING_3"/>
    <property type="match status" value="1"/>
</dbReference>
<dbReference type="GO" id="GO:0044877">
    <property type="term" value="F:protein-containing complex binding"/>
    <property type="evidence" value="ECO:0007669"/>
    <property type="project" value="TreeGrafter"/>
</dbReference>
<evidence type="ECO:0000313" key="11">
    <source>
        <dbReference type="EMBL" id="KAL1515913.1"/>
    </source>
</evidence>
<evidence type="ECO:0000256" key="9">
    <source>
        <dbReference type="SAM" id="MobiDB-lite"/>
    </source>
</evidence>
<feature type="compositionally biased region" description="Basic residues" evidence="9">
    <location>
        <begin position="59"/>
        <end position="73"/>
    </location>
</feature>
<comment type="subcellular location">
    <subcellularLocation>
        <location evidence="1">Membrane</location>
        <topology evidence="1">Multi-pass membrane protein</topology>
    </subcellularLocation>
</comment>
<evidence type="ECO:0000259" key="10">
    <source>
        <dbReference type="PROSITE" id="PS50042"/>
    </source>
</evidence>
<dbReference type="Proteomes" id="UP001515480">
    <property type="component" value="Unassembled WGS sequence"/>
</dbReference>
<organism evidence="11 12">
    <name type="scientific">Prymnesium parvum</name>
    <name type="common">Toxic golden alga</name>
    <dbReference type="NCBI Taxonomy" id="97485"/>
    <lineage>
        <taxon>Eukaryota</taxon>
        <taxon>Haptista</taxon>
        <taxon>Haptophyta</taxon>
        <taxon>Prymnesiophyceae</taxon>
        <taxon>Prymnesiales</taxon>
        <taxon>Prymnesiaceae</taxon>
        <taxon>Prymnesium</taxon>
    </lineage>
</organism>
<proteinExistence type="predicted"/>
<dbReference type="CDD" id="cd00038">
    <property type="entry name" value="CAP_ED"/>
    <property type="match status" value="1"/>
</dbReference>
<dbReference type="SUPFAM" id="SSF81324">
    <property type="entry name" value="Voltage-gated potassium channels"/>
    <property type="match status" value="1"/>
</dbReference>
<reference evidence="11 12" key="1">
    <citation type="journal article" date="2024" name="Science">
        <title>Giant polyketide synthase enzymes in the biosynthesis of giant marine polyether toxins.</title>
        <authorList>
            <person name="Fallon T.R."/>
            <person name="Shende V.V."/>
            <person name="Wierzbicki I.H."/>
            <person name="Pendleton A.L."/>
            <person name="Watervoot N.F."/>
            <person name="Auber R.P."/>
            <person name="Gonzalez D.J."/>
            <person name="Wisecaver J.H."/>
            <person name="Moore B.S."/>
        </authorList>
    </citation>
    <scope>NUCLEOTIDE SEQUENCE [LARGE SCALE GENOMIC DNA]</scope>
    <source>
        <strain evidence="11 12">12B1</strain>
    </source>
</reference>
<feature type="compositionally biased region" description="Basic and acidic residues" evidence="9">
    <location>
        <begin position="25"/>
        <end position="35"/>
    </location>
</feature>
<evidence type="ECO:0000256" key="5">
    <source>
        <dbReference type="ARBA" id="ARBA00023065"/>
    </source>
</evidence>